<dbReference type="HOGENOM" id="CLU_016023_0_0_1"/>
<sequence>MAVSSPAGCSWRRAASCWCSSSRTRPPRKAPALNGRRAASNAAGASAAWKTHIDQGDGAEEAQPIPAYQPWQLRKPAAGDSRAPSSRRARRRPIFQVNEELARLPLHQLYTGGLTALFAPAAAAAAASQEALLTDIEGLYAYLPQAHRSADTASLAFPPVAALRAELQARNIPAGNFLAWCYALHARSLAELRACMQSQEPASPPSWPTFLLHQAVQLARTKTEAAEAVQLIGDSLNESSSRGAMTILSAASERFLLDRRLYSVAQPLTRVVLRFAQRSIEAEAAGIYFTSSTCNSKANANTSSSTGCGDGEKSTPTPVPSSPVKYARQALYKHMKTLEKMRAADERCRAALGAVRAFVEQHAAFAKLRLRREARAARSIVDALTDAAASAAQGTNTRANPSAEETLAAASTTSVLIAAHRLLESRQRAGAQLPSPTSMHASASAAAAVHAVTKAMEHLLKHGDHEAVVELWRTLMHRRIQPNSSTLSAVVCALIHLGHPAKAVEQLESWLAPAATSSSGEAADDNAGALELQSHQAWVQAAENGKEKALPSPRPIVGTSLMLAETLQALVQQDNDPVIFPCLQLLLLERGVQPDNRCVDIILRAAKHASPLPRYDGDGNMQQQHYHGAANATATTWNDELPALVARDAFLACISAQYPELIAARNPLEEAVARAQSGWLIKSEMSMRKLENWVASRFHLHAHAGSGSHTTAAAAWIERWRHIGATRSVIFESRLLQTYMLLLHRLRLLQLAGDVDGALPIGDEILRVLAWHRALHLVPSHMSVCLACMEVVRSVPPASLARWGGAVGGRARDGLESAAGPLHAWLADWLGEEAVPKEEEVAQVWVMTSRPQRIRE</sequence>
<proteinExistence type="predicted"/>
<feature type="region of interest" description="Disordered" evidence="1">
    <location>
        <begin position="20"/>
        <end position="51"/>
    </location>
</feature>
<dbReference type="GeneID" id="25264696"/>
<dbReference type="RefSeq" id="XP_013242413.1">
    <property type="nucleotide sequence ID" value="XM_013386959.1"/>
</dbReference>
<comment type="caution">
    <text evidence="2">The sequence shown here is derived from an EMBL/GenBank/DDBJ whole genome shotgun (WGS) entry which is preliminary data.</text>
</comment>
<protein>
    <submittedName>
        <fullName evidence="2">Uncharacterized protein</fullName>
    </submittedName>
</protein>
<dbReference type="Proteomes" id="UP000027361">
    <property type="component" value="Unassembled WGS sequence"/>
</dbReference>
<accession>A0A066VP77</accession>
<feature type="region of interest" description="Disordered" evidence="1">
    <location>
        <begin position="296"/>
        <end position="323"/>
    </location>
</feature>
<organism evidence="2 3">
    <name type="scientific">Tilletiaria anomala (strain ATCC 24038 / CBS 436.72 / UBC 951)</name>
    <dbReference type="NCBI Taxonomy" id="1037660"/>
    <lineage>
        <taxon>Eukaryota</taxon>
        <taxon>Fungi</taxon>
        <taxon>Dikarya</taxon>
        <taxon>Basidiomycota</taxon>
        <taxon>Ustilaginomycotina</taxon>
        <taxon>Exobasidiomycetes</taxon>
        <taxon>Georgefischeriales</taxon>
        <taxon>Tilletiariaceae</taxon>
        <taxon>Tilletiaria</taxon>
    </lineage>
</organism>
<reference evidence="2 3" key="1">
    <citation type="submission" date="2014-05" db="EMBL/GenBank/DDBJ databases">
        <title>Draft genome sequence of a rare smut relative, Tilletiaria anomala UBC 951.</title>
        <authorList>
            <consortium name="DOE Joint Genome Institute"/>
            <person name="Toome M."/>
            <person name="Kuo A."/>
            <person name="Henrissat B."/>
            <person name="Lipzen A."/>
            <person name="Tritt A."/>
            <person name="Yoshinaga Y."/>
            <person name="Zane M."/>
            <person name="Barry K."/>
            <person name="Grigoriev I.V."/>
            <person name="Spatafora J.W."/>
            <person name="Aimea M.C."/>
        </authorList>
    </citation>
    <scope>NUCLEOTIDE SEQUENCE [LARGE SCALE GENOMIC DNA]</scope>
    <source>
        <strain evidence="2 3">UBC 951</strain>
    </source>
</reference>
<evidence type="ECO:0000256" key="1">
    <source>
        <dbReference type="SAM" id="MobiDB-lite"/>
    </source>
</evidence>
<dbReference type="Gene3D" id="1.25.40.10">
    <property type="entry name" value="Tetratricopeptide repeat domain"/>
    <property type="match status" value="1"/>
</dbReference>
<evidence type="ECO:0000313" key="2">
    <source>
        <dbReference type="EMBL" id="KDN43552.1"/>
    </source>
</evidence>
<gene>
    <name evidence="2" type="ORF">K437DRAFT_257447</name>
</gene>
<dbReference type="AlphaFoldDB" id="A0A066VP77"/>
<dbReference type="InParanoid" id="A0A066VP77"/>
<evidence type="ECO:0000313" key="3">
    <source>
        <dbReference type="Proteomes" id="UP000027361"/>
    </source>
</evidence>
<feature type="compositionally biased region" description="Low complexity" evidence="1">
    <location>
        <begin position="34"/>
        <end position="48"/>
    </location>
</feature>
<feature type="compositionally biased region" description="Low complexity" evidence="1">
    <location>
        <begin position="296"/>
        <end position="306"/>
    </location>
</feature>
<name>A0A066VP77_TILAU</name>
<keyword evidence="3" id="KW-1185">Reference proteome</keyword>
<dbReference type="STRING" id="1037660.A0A066VP77"/>
<feature type="region of interest" description="Disordered" evidence="1">
    <location>
        <begin position="67"/>
        <end position="91"/>
    </location>
</feature>
<dbReference type="OrthoDB" id="185373at2759"/>
<dbReference type="EMBL" id="JMSN01000060">
    <property type="protein sequence ID" value="KDN43552.1"/>
    <property type="molecule type" value="Genomic_DNA"/>
</dbReference>
<dbReference type="OMA" id="QLHLWCE"/>
<dbReference type="InterPro" id="IPR011990">
    <property type="entry name" value="TPR-like_helical_dom_sf"/>
</dbReference>